<dbReference type="Pfam" id="PF01551">
    <property type="entry name" value="Peptidase_M23"/>
    <property type="match status" value="1"/>
</dbReference>
<evidence type="ECO:0000313" key="5">
    <source>
        <dbReference type="Proteomes" id="UP000657931"/>
    </source>
</evidence>
<dbReference type="InterPro" id="IPR011055">
    <property type="entry name" value="Dup_hybrid_motif"/>
</dbReference>
<evidence type="ECO:0000259" key="3">
    <source>
        <dbReference type="Pfam" id="PF01551"/>
    </source>
</evidence>
<dbReference type="SUPFAM" id="SSF51261">
    <property type="entry name" value="Duplicated hybrid motif"/>
    <property type="match status" value="1"/>
</dbReference>
<feature type="region of interest" description="Disordered" evidence="1">
    <location>
        <begin position="234"/>
        <end position="299"/>
    </location>
</feature>
<dbReference type="RefSeq" id="WP_191816184.1">
    <property type="nucleotide sequence ID" value="NZ_JACSQT010000009.1"/>
</dbReference>
<evidence type="ECO:0000256" key="2">
    <source>
        <dbReference type="SAM" id="Phobius"/>
    </source>
</evidence>
<dbReference type="InterPro" id="IPR016047">
    <property type="entry name" value="M23ase_b-sheet_dom"/>
</dbReference>
<dbReference type="InterPro" id="IPR050570">
    <property type="entry name" value="Cell_wall_metabolism_enzyme"/>
</dbReference>
<sequence>MREEEKKTSQDSSFKKFMKKRWAYPAIYIASAALILSGVLWFQNGNENASDTDGFDYGETDLSGKGNEDAVEVNNAMENFVLPVENADGAVIQTKFYDVHGEEAAQEEALVFYNNTYQPNAGIDIVMKDGKSFEVRSALSGTVTKVEEDATLGNVIEIQHAEGIVTRYQSITDMKVKEGSVVEQGDTIAQSGQSQINQEAGEHVHFEIRKDGVAVNPEEFVGKTLSQLEKAEIAEEKAPTEDAAQDGSTESSNDESDAAPSDGDQSEDTAPSDEDQSEDDGASNEGETDADTSSDSQES</sequence>
<accession>A0ABR8QT78</accession>
<keyword evidence="2" id="KW-0472">Membrane</keyword>
<reference evidence="4 5" key="1">
    <citation type="submission" date="2020-08" db="EMBL/GenBank/DDBJ databases">
        <title>A Genomic Blueprint of the Chicken Gut Microbiome.</title>
        <authorList>
            <person name="Gilroy R."/>
            <person name="Ravi A."/>
            <person name="Getino M."/>
            <person name="Pursley I."/>
            <person name="Horton D.L."/>
            <person name="Alikhan N.-F."/>
            <person name="Baker D."/>
            <person name="Gharbi K."/>
            <person name="Hall N."/>
            <person name="Watson M."/>
            <person name="Adriaenssens E.M."/>
            <person name="Foster-Nyarko E."/>
            <person name="Jarju S."/>
            <person name="Secka A."/>
            <person name="Antonio M."/>
            <person name="Oren A."/>
            <person name="Chaudhuri R."/>
            <person name="La Ragione R.M."/>
            <person name="Hildebrand F."/>
            <person name="Pallen M.J."/>
        </authorList>
    </citation>
    <scope>NUCLEOTIDE SEQUENCE [LARGE SCALE GENOMIC DNA]</scope>
    <source>
        <strain evidence="4 5">Sa5YUA1</strain>
    </source>
</reference>
<dbReference type="EMBL" id="JACSQT010000009">
    <property type="protein sequence ID" value="MBD7938698.1"/>
    <property type="molecule type" value="Genomic_DNA"/>
</dbReference>
<protein>
    <submittedName>
        <fullName evidence="4">Peptidoglycan DD-metalloendopeptidase family protein</fullName>
    </submittedName>
</protein>
<feature type="domain" description="M23ase beta-sheet core" evidence="3">
    <location>
        <begin position="119"/>
        <end position="217"/>
    </location>
</feature>
<keyword evidence="2" id="KW-1133">Transmembrane helix</keyword>
<proteinExistence type="predicted"/>
<evidence type="ECO:0000256" key="1">
    <source>
        <dbReference type="SAM" id="MobiDB-lite"/>
    </source>
</evidence>
<name>A0ABR8QT78_9BACI</name>
<feature type="transmembrane region" description="Helical" evidence="2">
    <location>
        <begin position="21"/>
        <end position="42"/>
    </location>
</feature>
<comment type="caution">
    <text evidence="4">The sequence shown here is derived from an EMBL/GenBank/DDBJ whole genome shotgun (WGS) entry which is preliminary data.</text>
</comment>
<keyword evidence="5" id="KW-1185">Reference proteome</keyword>
<keyword evidence="2" id="KW-0812">Transmembrane</keyword>
<organism evidence="4 5">
    <name type="scientific">Cytobacillus stercorigallinarum</name>
    <dbReference type="NCBI Taxonomy" id="2762240"/>
    <lineage>
        <taxon>Bacteria</taxon>
        <taxon>Bacillati</taxon>
        <taxon>Bacillota</taxon>
        <taxon>Bacilli</taxon>
        <taxon>Bacillales</taxon>
        <taxon>Bacillaceae</taxon>
        <taxon>Cytobacillus</taxon>
    </lineage>
</organism>
<gene>
    <name evidence="4" type="ORF">H9655_16815</name>
</gene>
<dbReference type="Gene3D" id="2.70.70.10">
    <property type="entry name" value="Glucose Permease (Domain IIA)"/>
    <property type="match status" value="1"/>
</dbReference>
<dbReference type="CDD" id="cd12797">
    <property type="entry name" value="M23_peptidase"/>
    <property type="match status" value="1"/>
</dbReference>
<feature type="compositionally biased region" description="Acidic residues" evidence="1">
    <location>
        <begin position="264"/>
        <end position="299"/>
    </location>
</feature>
<dbReference type="PANTHER" id="PTHR21666:SF291">
    <property type="entry name" value="STAGE II SPORULATION PROTEIN Q"/>
    <property type="match status" value="1"/>
</dbReference>
<evidence type="ECO:0000313" key="4">
    <source>
        <dbReference type="EMBL" id="MBD7938698.1"/>
    </source>
</evidence>
<dbReference type="Proteomes" id="UP000657931">
    <property type="component" value="Unassembled WGS sequence"/>
</dbReference>
<dbReference type="PANTHER" id="PTHR21666">
    <property type="entry name" value="PEPTIDASE-RELATED"/>
    <property type="match status" value="1"/>
</dbReference>